<reference evidence="2" key="1">
    <citation type="submission" date="2016-11" db="UniProtKB">
        <authorList>
            <consortium name="WormBaseParasite"/>
        </authorList>
    </citation>
    <scope>IDENTIFICATION</scope>
</reference>
<accession>A0A1I7X144</accession>
<evidence type="ECO:0000313" key="2">
    <source>
        <dbReference type="WBParaSite" id="Hba_11286"/>
    </source>
</evidence>
<dbReference type="AlphaFoldDB" id="A0A1I7X144"/>
<name>A0A1I7X144_HETBA</name>
<sequence>MFVHPTASAVDDPRAPCEWRNLLCFLLPPSLYCGSFLCLRQLDALLGLCIGNYRGFANIYLGIISTQNALGRVLFSLAQHLPNVGYCQASTC</sequence>
<dbReference type="Proteomes" id="UP000095283">
    <property type="component" value="Unplaced"/>
</dbReference>
<protein>
    <submittedName>
        <fullName evidence="2">Secreted protein</fullName>
    </submittedName>
</protein>
<evidence type="ECO:0000313" key="1">
    <source>
        <dbReference type="Proteomes" id="UP000095283"/>
    </source>
</evidence>
<dbReference type="WBParaSite" id="Hba_11286">
    <property type="protein sequence ID" value="Hba_11286"/>
    <property type="gene ID" value="Hba_11286"/>
</dbReference>
<keyword evidence="1" id="KW-1185">Reference proteome</keyword>
<proteinExistence type="predicted"/>
<organism evidence="1 2">
    <name type="scientific">Heterorhabditis bacteriophora</name>
    <name type="common">Entomopathogenic nematode worm</name>
    <dbReference type="NCBI Taxonomy" id="37862"/>
    <lineage>
        <taxon>Eukaryota</taxon>
        <taxon>Metazoa</taxon>
        <taxon>Ecdysozoa</taxon>
        <taxon>Nematoda</taxon>
        <taxon>Chromadorea</taxon>
        <taxon>Rhabditida</taxon>
        <taxon>Rhabditina</taxon>
        <taxon>Rhabditomorpha</taxon>
        <taxon>Strongyloidea</taxon>
        <taxon>Heterorhabditidae</taxon>
        <taxon>Heterorhabditis</taxon>
    </lineage>
</organism>